<evidence type="ECO:0000313" key="1">
    <source>
        <dbReference type="EMBL" id="MFD0923774.1"/>
    </source>
</evidence>
<protein>
    <submittedName>
        <fullName evidence="1">Uncharacterized protein</fullName>
    </submittedName>
</protein>
<gene>
    <name evidence="1" type="ORF">ACFQ16_28850</name>
</gene>
<keyword evidence="2" id="KW-1185">Reference proteome</keyword>
<dbReference type="Proteomes" id="UP001597018">
    <property type="component" value="Unassembled WGS sequence"/>
</dbReference>
<organism evidence="1 2">
    <name type="scientific">Saccharopolyspora rosea</name>
    <dbReference type="NCBI Taxonomy" id="524884"/>
    <lineage>
        <taxon>Bacteria</taxon>
        <taxon>Bacillati</taxon>
        <taxon>Actinomycetota</taxon>
        <taxon>Actinomycetes</taxon>
        <taxon>Pseudonocardiales</taxon>
        <taxon>Pseudonocardiaceae</taxon>
        <taxon>Saccharopolyspora</taxon>
    </lineage>
</organism>
<name>A0ABW3G4I7_9PSEU</name>
<dbReference type="RefSeq" id="WP_263249218.1">
    <property type="nucleotide sequence ID" value="NZ_BAABLT010000002.1"/>
</dbReference>
<proteinExistence type="predicted"/>
<evidence type="ECO:0000313" key="2">
    <source>
        <dbReference type="Proteomes" id="UP001597018"/>
    </source>
</evidence>
<sequence>MSAVNTDRIATLTRVLELLPELSTDEALRVAEWAETGSSPLDPARLDAAARELASGLGEHFADRAVANRMRGLAGQVITAYLARDGRVGAAIQ</sequence>
<reference evidence="2" key="1">
    <citation type="journal article" date="2019" name="Int. J. Syst. Evol. Microbiol.">
        <title>The Global Catalogue of Microorganisms (GCM) 10K type strain sequencing project: providing services to taxonomists for standard genome sequencing and annotation.</title>
        <authorList>
            <consortium name="The Broad Institute Genomics Platform"/>
            <consortium name="The Broad Institute Genome Sequencing Center for Infectious Disease"/>
            <person name="Wu L."/>
            <person name="Ma J."/>
        </authorList>
    </citation>
    <scope>NUCLEOTIDE SEQUENCE [LARGE SCALE GENOMIC DNA]</scope>
    <source>
        <strain evidence="2">CCUG 56401</strain>
    </source>
</reference>
<comment type="caution">
    <text evidence="1">The sequence shown here is derived from an EMBL/GenBank/DDBJ whole genome shotgun (WGS) entry which is preliminary data.</text>
</comment>
<dbReference type="EMBL" id="JBHTIW010000042">
    <property type="protein sequence ID" value="MFD0923774.1"/>
    <property type="molecule type" value="Genomic_DNA"/>
</dbReference>
<accession>A0ABW3G4I7</accession>